<evidence type="ECO:0000313" key="2">
    <source>
        <dbReference type="Proteomes" id="UP000304953"/>
    </source>
</evidence>
<protein>
    <submittedName>
        <fullName evidence="1">LysR family transcriptional regulator</fullName>
    </submittedName>
</protein>
<dbReference type="Proteomes" id="UP000304953">
    <property type="component" value="Unassembled WGS sequence"/>
</dbReference>
<sequence length="287" mass="33153">MIELYLLEQLLAFSEYGTLSAASKHLHISQPALTHSMQKLEELMEVKLFERQKNRITLNETGKLAVEYGKKVLDQEKEMIEQIRLFDKSSRTITLGACAPVPVWDMVPLLSQIYSGLTISSEIRNRDEELLEGLEKNKYQLVILHEKPSNGEIYVQAYGKERLFLSVPEGHPLAERSEIYLSDIDGQNLLLYTEIGFWYELCRQKLPNAHFLMMSEHDAFGEVAGSGAFPSFVSDVLMRRDPNNSLMEKKIIPILDNEVNVTYYCVCRYSDRKKFEPLYRRLGSYKI</sequence>
<evidence type="ECO:0000313" key="1">
    <source>
        <dbReference type="EMBL" id="TGY96654.1"/>
    </source>
</evidence>
<proteinExistence type="predicted"/>
<accession>A0AC61RXT5</accession>
<reference evidence="1" key="1">
    <citation type="submission" date="2019-04" db="EMBL/GenBank/DDBJ databases">
        <title>Microbes associate with the intestines of laboratory mice.</title>
        <authorList>
            <person name="Navarre W."/>
            <person name="Wong E."/>
            <person name="Huang K."/>
            <person name="Tropini C."/>
            <person name="Ng K."/>
            <person name="Yu B."/>
        </authorList>
    </citation>
    <scope>NUCLEOTIDE SEQUENCE</scope>
    <source>
        <strain evidence="1">NM01_1-7b</strain>
    </source>
</reference>
<name>A0AC61RXT5_9FIRM</name>
<dbReference type="EMBL" id="SRYA01000014">
    <property type="protein sequence ID" value="TGY96654.1"/>
    <property type="molecule type" value="Genomic_DNA"/>
</dbReference>
<gene>
    <name evidence="1" type="ORF">E5329_08820</name>
</gene>
<keyword evidence="2" id="KW-1185">Reference proteome</keyword>
<comment type="caution">
    <text evidence="1">The sequence shown here is derived from an EMBL/GenBank/DDBJ whole genome shotgun (WGS) entry which is preliminary data.</text>
</comment>
<organism evidence="1 2">
    <name type="scientific">Petralouisia muris</name>
    <dbReference type="NCBI Taxonomy" id="3032872"/>
    <lineage>
        <taxon>Bacteria</taxon>
        <taxon>Bacillati</taxon>
        <taxon>Bacillota</taxon>
        <taxon>Clostridia</taxon>
        <taxon>Lachnospirales</taxon>
        <taxon>Lachnospiraceae</taxon>
        <taxon>Petralouisia</taxon>
    </lineage>
</organism>